<organism evidence="1 2">
    <name type="scientific">Amniculicola lignicola CBS 123094</name>
    <dbReference type="NCBI Taxonomy" id="1392246"/>
    <lineage>
        <taxon>Eukaryota</taxon>
        <taxon>Fungi</taxon>
        <taxon>Dikarya</taxon>
        <taxon>Ascomycota</taxon>
        <taxon>Pezizomycotina</taxon>
        <taxon>Dothideomycetes</taxon>
        <taxon>Pleosporomycetidae</taxon>
        <taxon>Pleosporales</taxon>
        <taxon>Amniculicolaceae</taxon>
        <taxon>Amniculicola</taxon>
    </lineage>
</organism>
<evidence type="ECO:0000313" key="1">
    <source>
        <dbReference type="EMBL" id="KAF1999809.1"/>
    </source>
</evidence>
<reference evidence="1" key="1">
    <citation type="journal article" date="2020" name="Stud. Mycol.">
        <title>101 Dothideomycetes genomes: a test case for predicting lifestyles and emergence of pathogens.</title>
        <authorList>
            <person name="Haridas S."/>
            <person name="Albert R."/>
            <person name="Binder M."/>
            <person name="Bloem J."/>
            <person name="Labutti K."/>
            <person name="Salamov A."/>
            <person name="Andreopoulos B."/>
            <person name="Baker S."/>
            <person name="Barry K."/>
            <person name="Bills G."/>
            <person name="Bluhm B."/>
            <person name="Cannon C."/>
            <person name="Castanera R."/>
            <person name="Culley D."/>
            <person name="Daum C."/>
            <person name="Ezra D."/>
            <person name="Gonzalez J."/>
            <person name="Henrissat B."/>
            <person name="Kuo A."/>
            <person name="Liang C."/>
            <person name="Lipzen A."/>
            <person name="Lutzoni F."/>
            <person name="Magnuson J."/>
            <person name="Mondo S."/>
            <person name="Nolan M."/>
            <person name="Ohm R."/>
            <person name="Pangilinan J."/>
            <person name="Park H.-J."/>
            <person name="Ramirez L."/>
            <person name="Alfaro M."/>
            <person name="Sun H."/>
            <person name="Tritt A."/>
            <person name="Yoshinaga Y."/>
            <person name="Zwiers L.-H."/>
            <person name="Turgeon B."/>
            <person name="Goodwin S."/>
            <person name="Spatafora J."/>
            <person name="Crous P."/>
            <person name="Grigoriev I."/>
        </authorList>
    </citation>
    <scope>NUCLEOTIDE SEQUENCE</scope>
    <source>
        <strain evidence="1">CBS 123094</strain>
    </source>
</reference>
<dbReference type="Proteomes" id="UP000799779">
    <property type="component" value="Unassembled WGS sequence"/>
</dbReference>
<evidence type="ECO:0000313" key="2">
    <source>
        <dbReference type="Proteomes" id="UP000799779"/>
    </source>
</evidence>
<protein>
    <submittedName>
        <fullName evidence="1">Uncharacterized protein</fullName>
    </submittedName>
</protein>
<gene>
    <name evidence="1" type="ORF">P154DRAFT_214322</name>
</gene>
<keyword evidence="2" id="KW-1185">Reference proteome</keyword>
<dbReference type="EMBL" id="ML977593">
    <property type="protein sequence ID" value="KAF1999809.1"/>
    <property type="molecule type" value="Genomic_DNA"/>
</dbReference>
<name>A0A6A5WGA3_9PLEO</name>
<accession>A0A6A5WGA3</accession>
<dbReference type="AlphaFoldDB" id="A0A6A5WGA3"/>
<proteinExistence type="predicted"/>
<sequence length="183" mass="21356">MDDRASARTTLQTILAQILPKIANLEILYRSRVWPLGYITFYKCCEVGFSVPCLYTQLHAWQQCLFFLCEGGVKLERLPEYKLTASELASKYRALVDVADVWAREYSIWVADDENYRRLKLGASKKPKRNSKTVKALRKRAMSLQERGDKIQNLKEEFRWMMRRLSPLVKEAEERVDGISVTE</sequence>